<feature type="transmembrane region" description="Helical" evidence="6">
    <location>
        <begin position="211"/>
        <end position="232"/>
    </location>
</feature>
<evidence type="ECO:0000313" key="8">
    <source>
        <dbReference type="Proteomes" id="UP000736164"/>
    </source>
</evidence>
<comment type="similarity">
    <text evidence="5">Belongs to the TMEM179 family.</text>
</comment>
<sequence length="276" mass="29699">MTSAAARDPPRRFQNRLRVPLASRAEPSWAGHAMAPQRRLLLAHGAAYALSVLGGLLTVVPLALNGSHFKGRCLLFSRGHWRPEGGPGPGLGAPRLQVLEWGPPAACQLAAFVGVFTVLFGAVQSWRSLFYLQRGHDDTPLCSALTLLLSASLLLLSLGSSVTLSLGFQSWCDTVTGQQAAPFSCAEAQATPLYLDVDTTAFYSELTWAQAGLWGVSVLWLALSVLSFLRLYCSHRREVLGPCLAREKELLLGLGCDSQPMTSQPCTHAHPAGHFI</sequence>
<protein>
    <submittedName>
        <fullName evidence="7">T179A protein</fullName>
    </submittedName>
</protein>
<keyword evidence="3 6" id="KW-1133">Transmembrane helix</keyword>
<accession>A0A8J7NPT3</accession>
<evidence type="ECO:0000256" key="1">
    <source>
        <dbReference type="ARBA" id="ARBA00004141"/>
    </source>
</evidence>
<feature type="non-terminal residue" evidence="7">
    <location>
        <position position="1"/>
    </location>
</feature>
<dbReference type="Proteomes" id="UP000736164">
    <property type="component" value="Unassembled WGS sequence"/>
</dbReference>
<evidence type="ECO:0000256" key="4">
    <source>
        <dbReference type="ARBA" id="ARBA00023136"/>
    </source>
</evidence>
<dbReference type="InterPro" id="IPR029673">
    <property type="entry name" value="TMEM179"/>
</dbReference>
<evidence type="ECO:0000256" key="5">
    <source>
        <dbReference type="ARBA" id="ARBA00093776"/>
    </source>
</evidence>
<evidence type="ECO:0000256" key="3">
    <source>
        <dbReference type="ARBA" id="ARBA00022989"/>
    </source>
</evidence>
<evidence type="ECO:0000256" key="6">
    <source>
        <dbReference type="SAM" id="Phobius"/>
    </source>
</evidence>
<dbReference type="AlphaFoldDB" id="A0A8J7NPT3"/>
<evidence type="ECO:0000256" key="2">
    <source>
        <dbReference type="ARBA" id="ARBA00022692"/>
    </source>
</evidence>
<dbReference type="Pfam" id="PF26158">
    <property type="entry name" value="Claudin_TMEM179-179B"/>
    <property type="match status" value="1"/>
</dbReference>
<reference evidence="7" key="1">
    <citation type="journal article" date="2021" name="Cell">
        <title>Tracing the genetic footprints of vertebrate landing in non-teleost ray-finned fishes.</title>
        <authorList>
            <person name="Bi X."/>
            <person name="Wang K."/>
            <person name="Yang L."/>
            <person name="Pan H."/>
            <person name="Jiang H."/>
            <person name="Wei Q."/>
            <person name="Fang M."/>
            <person name="Yu H."/>
            <person name="Zhu C."/>
            <person name="Cai Y."/>
            <person name="He Y."/>
            <person name="Gan X."/>
            <person name="Zeng H."/>
            <person name="Yu D."/>
            <person name="Zhu Y."/>
            <person name="Jiang H."/>
            <person name="Qiu Q."/>
            <person name="Yang H."/>
            <person name="Zhang Y.E."/>
            <person name="Wang W."/>
            <person name="Zhu M."/>
            <person name="He S."/>
            <person name="Zhang G."/>
        </authorList>
    </citation>
    <scope>NUCLEOTIDE SEQUENCE</scope>
    <source>
        <strain evidence="7">Allg_001</strain>
    </source>
</reference>
<name>A0A8J7NPT3_ATRSP</name>
<proteinExistence type="inferred from homology"/>
<comment type="caution">
    <text evidence="7">The sequence shown here is derived from an EMBL/GenBank/DDBJ whole genome shotgun (WGS) entry which is preliminary data.</text>
</comment>
<feature type="transmembrane region" description="Helical" evidence="6">
    <location>
        <begin position="144"/>
        <end position="168"/>
    </location>
</feature>
<keyword evidence="8" id="KW-1185">Reference proteome</keyword>
<evidence type="ECO:0000313" key="7">
    <source>
        <dbReference type="EMBL" id="MBN3315955.1"/>
    </source>
</evidence>
<keyword evidence="4 6" id="KW-0472">Membrane</keyword>
<dbReference type="InterPro" id="IPR059010">
    <property type="entry name" value="TMEM179-179B"/>
</dbReference>
<dbReference type="EMBL" id="JAAWVO010025882">
    <property type="protein sequence ID" value="MBN3315955.1"/>
    <property type="molecule type" value="Genomic_DNA"/>
</dbReference>
<comment type="subcellular location">
    <subcellularLocation>
        <location evidence="1">Membrane</location>
        <topology evidence="1">Multi-pass membrane protein</topology>
    </subcellularLocation>
</comment>
<dbReference type="PANTHER" id="PTHR31872:SF6">
    <property type="entry name" value="TRANSMEMBRANE PROTEIN 179"/>
    <property type="match status" value="1"/>
</dbReference>
<feature type="transmembrane region" description="Helical" evidence="6">
    <location>
        <begin position="101"/>
        <end position="123"/>
    </location>
</feature>
<dbReference type="PANTHER" id="PTHR31872">
    <property type="entry name" value="TRANSMEMBRANE PROTEIN 179"/>
    <property type="match status" value="1"/>
</dbReference>
<keyword evidence="2 6" id="KW-0812">Transmembrane</keyword>
<organism evidence="7 8">
    <name type="scientific">Atractosteus spatula</name>
    <name type="common">Alligator gar</name>
    <name type="synonym">Lepisosteus spatula</name>
    <dbReference type="NCBI Taxonomy" id="7917"/>
    <lineage>
        <taxon>Eukaryota</taxon>
        <taxon>Metazoa</taxon>
        <taxon>Chordata</taxon>
        <taxon>Craniata</taxon>
        <taxon>Vertebrata</taxon>
        <taxon>Euteleostomi</taxon>
        <taxon>Actinopterygii</taxon>
        <taxon>Neopterygii</taxon>
        <taxon>Holostei</taxon>
        <taxon>Semionotiformes</taxon>
        <taxon>Lepisosteidae</taxon>
        <taxon>Atractosteus</taxon>
    </lineage>
</organism>
<feature type="transmembrane region" description="Helical" evidence="6">
    <location>
        <begin position="41"/>
        <end position="64"/>
    </location>
</feature>
<feature type="non-terminal residue" evidence="7">
    <location>
        <position position="276"/>
    </location>
</feature>
<gene>
    <name evidence="7" type="primary">Tmem179_1</name>
    <name evidence="7" type="ORF">GTO95_0007959</name>
</gene>